<keyword evidence="3" id="KW-1185">Reference proteome</keyword>
<dbReference type="NCBIfam" id="TIGR04085">
    <property type="entry name" value="rSAM_more_4Fe4S"/>
    <property type="match status" value="1"/>
</dbReference>
<dbReference type="InterPro" id="IPR050377">
    <property type="entry name" value="Radical_SAM_PqqE_MftC-like"/>
</dbReference>
<name>A0A3R9PIF9_9CREN</name>
<organism evidence="2 3">
    <name type="scientific">Candidatus Methanodesulfokora washburnensis</name>
    <dbReference type="NCBI Taxonomy" id="2478471"/>
    <lineage>
        <taxon>Archaea</taxon>
        <taxon>Thermoproteota</taxon>
        <taxon>Candidatus Korarchaeia</taxon>
        <taxon>Candidatus Korarchaeia incertae sedis</taxon>
        <taxon>Candidatus Methanodesulfokora</taxon>
    </lineage>
</organism>
<dbReference type="Pfam" id="PF13186">
    <property type="entry name" value="SPASM"/>
    <property type="match status" value="1"/>
</dbReference>
<dbReference type="AlphaFoldDB" id="A0A3R9PIF9"/>
<accession>A0A3R9PIF9</accession>
<evidence type="ECO:0000313" key="2">
    <source>
        <dbReference type="EMBL" id="RSN74341.1"/>
    </source>
</evidence>
<reference evidence="2 3" key="1">
    <citation type="submission" date="2018-10" db="EMBL/GenBank/DDBJ databases">
        <title>Co-occurring genomic capacity for anaerobic methane metabolism and dissimilatory sulfite reduction discovered in the Korarchaeota.</title>
        <authorList>
            <person name="Mckay L.J."/>
            <person name="Dlakic M."/>
            <person name="Fields M.W."/>
            <person name="Delmont T.O."/>
            <person name="Eren A.M."/>
            <person name="Jay Z.J."/>
            <person name="Klingelsmith K.B."/>
            <person name="Rusch D.B."/>
            <person name="Inskeep W.P."/>
        </authorList>
    </citation>
    <scope>NUCLEOTIDE SEQUENCE [LARGE SCALE GENOMIC DNA]</scope>
    <source>
        <strain evidence="2 3">MDKW</strain>
    </source>
</reference>
<dbReference type="InterPro" id="IPR013785">
    <property type="entry name" value="Aldolase_TIM"/>
</dbReference>
<protein>
    <submittedName>
        <fullName evidence="2">SPASM domain-containing protein</fullName>
    </submittedName>
</protein>
<evidence type="ECO:0000259" key="1">
    <source>
        <dbReference type="Pfam" id="PF13186"/>
    </source>
</evidence>
<dbReference type="InterPro" id="IPR023885">
    <property type="entry name" value="4Fe4S-binding_SPASM_dom"/>
</dbReference>
<comment type="caution">
    <text evidence="2">The sequence shown here is derived from an EMBL/GenBank/DDBJ whole genome shotgun (WGS) entry which is preliminary data.</text>
</comment>
<dbReference type="SUPFAM" id="SSF102114">
    <property type="entry name" value="Radical SAM enzymes"/>
    <property type="match status" value="1"/>
</dbReference>
<proteinExistence type="predicted"/>
<dbReference type="InterPro" id="IPR058240">
    <property type="entry name" value="rSAM_sf"/>
</dbReference>
<dbReference type="EMBL" id="RCOS01000096">
    <property type="protein sequence ID" value="RSN74341.1"/>
    <property type="molecule type" value="Genomic_DNA"/>
</dbReference>
<gene>
    <name evidence="2" type="ORF">D6D85_08205</name>
</gene>
<dbReference type="PANTHER" id="PTHR11228:SF7">
    <property type="entry name" value="PQQA PEPTIDE CYCLASE"/>
    <property type="match status" value="1"/>
</dbReference>
<dbReference type="Proteomes" id="UP000277582">
    <property type="component" value="Unassembled WGS sequence"/>
</dbReference>
<dbReference type="PANTHER" id="PTHR11228">
    <property type="entry name" value="RADICAL SAM DOMAIN PROTEIN"/>
    <property type="match status" value="1"/>
</dbReference>
<dbReference type="Gene3D" id="3.20.20.70">
    <property type="entry name" value="Aldolase class I"/>
    <property type="match status" value="1"/>
</dbReference>
<sequence>MSFSLSPTVRLNRELYGVVVNNVDFSSSYVVDPLSGYALVLLAKYGYDYALDKLSRSIGWDKAETVISKLHERIPEAFIRVGKYSRDYSFYFERLDEEKFLYNINLEDFMKANLGYRISSVPERVYVRDEGGISPARVVDFIQLMSNDRRQIPNHLIVLGLKRSYFAEYLVDKTPDWIFKELLIRWPPEDLDYEEMDFDKVTLVVDHYSFLNSTNSVMDFLDRISRRRTQVNYVIASEEGDSYKSLYRLLGASDILSIRPIEMEKLSWAKIPTFHAINEAYEKISSILVSLRRESGYLIYKEKQLVDLSYLEDVALRRKARTVPRSENRCQAYRTQIAIMPSGNVLGCPWIPDVPELSLGNILRDIFREIWSRADKLAFPEVFEQSSCSSCRYLEICSKYFGFCYAWNLFLYGAPLQQDRFCYREGQPTVTE</sequence>
<evidence type="ECO:0000313" key="3">
    <source>
        <dbReference type="Proteomes" id="UP000277582"/>
    </source>
</evidence>
<feature type="domain" description="4Fe4S-binding SPASM" evidence="1">
    <location>
        <begin position="330"/>
        <end position="391"/>
    </location>
</feature>